<name>A0ABR4NNS3_9SACH</name>
<dbReference type="EMBL" id="JBEVYD010000011">
    <property type="protein sequence ID" value="KAL3229642.1"/>
    <property type="molecule type" value="Genomic_DNA"/>
</dbReference>
<dbReference type="EC" id="5.2.1.8" evidence="2"/>
<keyword evidence="4 7" id="KW-0413">Isomerase</keyword>
<accession>A0ABR4NNS3</accession>
<dbReference type="Pfam" id="PF00515">
    <property type="entry name" value="TPR_1"/>
    <property type="match status" value="1"/>
</dbReference>
<dbReference type="PROSITE" id="PS50005">
    <property type="entry name" value="TPR"/>
    <property type="match status" value="1"/>
</dbReference>
<dbReference type="SUPFAM" id="SSF50891">
    <property type="entry name" value="Cyclophilin-like"/>
    <property type="match status" value="1"/>
</dbReference>
<dbReference type="Gene3D" id="1.25.40.10">
    <property type="entry name" value="Tetratricopeptide repeat domain"/>
    <property type="match status" value="1"/>
</dbReference>
<dbReference type="PANTHER" id="PTHR11071:SF561">
    <property type="entry name" value="PEPTIDYL-PROLYL CIS-TRANS ISOMERASE D-RELATED"/>
    <property type="match status" value="1"/>
</dbReference>
<protein>
    <recommendedName>
        <fullName evidence="2">peptidylprolyl isomerase</fullName>
        <ecNumber evidence="2">5.2.1.8</ecNumber>
    </recommendedName>
</protein>
<evidence type="ECO:0000256" key="2">
    <source>
        <dbReference type="ARBA" id="ARBA00013194"/>
    </source>
</evidence>
<dbReference type="SMART" id="SM00028">
    <property type="entry name" value="TPR"/>
    <property type="match status" value="3"/>
</dbReference>
<evidence type="ECO:0000256" key="4">
    <source>
        <dbReference type="ARBA" id="ARBA00023235"/>
    </source>
</evidence>
<dbReference type="SUPFAM" id="SSF48452">
    <property type="entry name" value="TPR-like"/>
    <property type="match status" value="1"/>
</dbReference>
<evidence type="ECO:0000256" key="3">
    <source>
        <dbReference type="ARBA" id="ARBA00023110"/>
    </source>
</evidence>
<dbReference type="InterPro" id="IPR019734">
    <property type="entry name" value="TPR_rpt"/>
</dbReference>
<keyword evidence="8" id="KW-1185">Reference proteome</keyword>
<feature type="domain" description="PPIase cyclophilin-type" evidence="6">
    <location>
        <begin position="4"/>
        <end position="190"/>
    </location>
</feature>
<dbReference type="GO" id="GO:0016853">
    <property type="term" value="F:isomerase activity"/>
    <property type="evidence" value="ECO:0007669"/>
    <property type="project" value="UniProtKB-KW"/>
</dbReference>
<evidence type="ECO:0000256" key="5">
    <source>
        <dbReference type="PROSITE-ProRule" id="PRU00339"/>
    </source>
</evidence>
<comment type="catalytic activity">
    <reaction evidence="1">
        <text>[protein]-peptidylproline (omega=180) = [protein]-peptidylproline (omega=0)</text>
        <dbReference type="Rhea" id="RHEA:16237"/>
        <dbReference type="Rhea" id="RHEA-COMP:10747"/>
        <dbReference type="Rhea" id="RHEA-COMP:10748"/>
        <dbReference type="ChEBI" id="CHEBI:83833"/>
        <dbReference type="ChEBI" id="CHEBI:83834"/>
        <dbReference type="EC" id="5.2.1.8"/>
    </reaction>
</comment>
<keyword evidence="3" id="KW-0697">Rotamase</keyword>
<feature type="repeat" description="TPR" evidence="5">
    <location>
        <begin position="324"/>
        <end position="357"/>
    </location>
</feature>
<dbReference type="PRINTS" id="PR00153">
    <property type="entry name" value="CSAPPISMRASE"/>
</dbReference>
<evidence type="ECO:0000259" key="6">
    <source>
        <dbReference type="PROSITE" id="PS50072"/>
    </source>
</evidence>
<evidence type="ECO:0000313" key="8">
    <source>
        <dbReference type="Proteomes" id="UP001623330"/>
    </source>
</evidence>
<gene>
    <name evidence="7" type="ORF">RNJ44_01778</name>
</gene>
<dbReference type="PANTHER" id="PTHR11071">
    <property type="entry name" value="PEPTIDYL-PROLYL CIS-TRANS ISOMERASE"/>
    <property type="match status" value="1"/>
</dbReference>
<dbReference type="Proteomes" id="UP001623330">
    <property type="component" value="Unassembled WGS sequence"/>
</dbReference>
<evidence type="ECO:0000256" key="1">
    <source>
        <dbReference type="ARBA" id="ARBA00000971"/>
    </source>
</evidence>
<keyword evidence="5" id="KW-0802">TPR repeat</keyword>
<dbReference type="Gene3D" id="2.40.100.10">
    <property type="entry name" value="Cyclophilin-like"/>
    <property type="match status" value="1"/>
</dbReference>
<reference evidence="7 8" key="1">
    <citation type="submission" date="2024-05" db="EMBL/GenBank/DDBJ databases">
        <title>Long read based assembly of the Candida bracarensis genome reveals expanded adhesin content.</title>
        <authorList>
            <person name="Marcet-Houben M."/>
            <person name="Ksiezopolska E."/>
            <person name="Gabaldon T."/>
        </authorList>
    </citation>
    <scope>NUCLEOTIDE SEQUENCE [LARGE SCALE GENOMIC DNA]</scope>
    <source>
        <strain evidence="7 8">CBM6</strain>
    </source>
</reference>
<organism evidence="7 8">
    <name type="scientific">Nakaseomyces bracarensis</name>
    <dbReference type="NCBI Taxonomy" id="273131"/>
    <lineage>
        <taxon>Eukaryota</taxon>
        <taxon>Fungi</taxon>
        <taxon>Dikarya</taxon>
        <taxon>Ascomycota</taxon>
        <taxon>Saccharomycotina</taxon>
        <taxon>Saccharomycetes</taxon>
        <taxon>Saccharomycetales</taxon>
        <taxon>Saccharomycetaceae</taxon>
        <taxon>Nakaseomyces</taxon>
    </lineage>
</organism>
<dbReference type="PROSITE" id="PS50072">
    <property type="entry name" value="CSA_PPIASE_2"/>
    <property type="match status" value="1"/>
</dbReference>
<dbReference type="InterPro" id="IPR011990">
    <property type="entry name" value="TPR-like_helical_dom_sf"/>
</dbReference>
<evidence type="ECO:0000313" key="7">
    <source>
        <dbReference type="EMBL" id="KAL3229642.1"/>
    </source>
</evidence>
<dbReference type="PROSITE" id="PS00170">
    <property type="entry name" value="CSA_PPIASE_1"/>
    <property type="match status" value="1"/>
</dbReference>
<proteinExistence type="predicted"/>
<dbReference type="InterPro" id="IPR029000">
    <property type="entry name" value="Cyclophilin-like_dom_sf"/>
</dbReference>
<sequence length="387" mass="44065">MKVYFDIAIGGEKIGRIVCELFPEKAPRTVENFYKLCTGDGQIGPVSLSYKKNSFHRVIRNFMIQGGDLVYGNVDKLDSVHVGLGGCSIFATEEEVTREDSELKCFGLFEDENLGEFTEPFMLAMANTGSPDTNSSQFFITTYASPHLQGKHSIFGKVIHGKSVVRTIEYSKTDKDGNPDQVMTIEDCGSWDDTMEIPLYNASNSSEGGDIYEEYPDDDNHFGSEDFAGAFNAASIIKESGTLLFKKKDFKNAYFKYLKSLNYTNEYIPELDVDEKHNALFTDLKKKLYLNLCLVLFNMKDYDTSIKYADYLIEMENVDKKDLAKAYYRKGNCLYAKKRFEEALTNYRLCKENNPEDAATDKKIESTEKILEDKKEKTRKSIAKFFS</sequence>
<comment type="caution">
    <text evidence="7">The sequence shown here is derived from an EMBL/GenBank/DDBJ whole genome shotgun (WGS) entry which is preliminary data.</text>
</comment>
<dbReference type="InterPro" id="IPR020892">
    <property type="entry name" value="Cyclophilin-type_PPIase_CS"/>
</dbReference>
<dbReference type="InterPro" id="IPR002130">
    <property type="entry name" value="Cyclophilin-type_PPIase_dom"/>
</dbReference>
<dbReference type="Pfam" id="PF00160">
    <property type="entry name" value="Pro_isomerase"/>
    <property type="match status" value="1"/>
</dbReference>